<protein>
    <recommendedName>
        <fullName evidence="4">RNase NYN domain-containing protein</fullName>
    </recommendedName>
</protein>
<comment type="caution">
    <text evidence="2">The sequence shown here is derived from an EMBL/GenBank/DDBJ whole genome shotgun (WGS) entry which is preliminary data.</text>
</comment>
<reference evidence="2 3" key="1">
    <citation type="submission" date="2022-02" db="EMBL/GenBank/DDBJ databases">
        <title>Comparative genomics of the first Antarctic Pseudomonas spp. capable of biotransforming 2,4,6-Trinitrotoluene.</title>
        <authorList>
            <person name="Cabrera M.A."/>
            <person name="Marquez S.L."/>
            <person name="Perez-Donoso J.M."/>
        </authorList>
    </citation>
    <scope>NUCLEOTIDE SEQUENCE [LARGE SCALE GENOMIC DNA]</scope>
    <source>
        <strain evidence="2 3">TNT19</strain>
    </source>
</reference>
<keyword evidence="1" id="KW-0175">Coiled coil</keyword>
<gene>
    <name evidence="2" type="ORF">L9059_00700</name>
</gene>
<dbReference type="EMBL" id="JAKNRW010000001">
    <property type="protein sequence ID" value="MCK1788733.1"/>
    <property type="molecule type" value="Genomic_DNA"/>
</dbReference>
<dbReference type="RefSeq" id="WP_247285793.1">
    <property type="nucleotide sequence ID" value="NZ_JAKNRW010000001.1"/>
</dbReference>
<feature type="coiled-coil region" evidence="1">
    <location>
        <begin position="151"/>
        <end position="178"/>
    </location>
</feature>
<evidence type="ECO:0008006" key="4">
    <source>
        <dbReference type="Google" id="ProtNLM"/>
    </source>
</evidence>
<keyword evidence="3" id="KW-1185">Reference proteome</keyword>
<sequence>MYSNVHATQLQKQRVCAGQIVLEIGRRQAEYDWFSAFDFEQASTKLASLKRAASAGESRLAELTIAIDSNQSRLDTLKSSSDGWLSIVWRSSEQTVAHRQIPEMHKRVALLRESERGEREMLDKYEKEEFCLSADLRRYRAFKPLEEQATITSLGVELARLQEEIEQTRAASENWEATVGDVLRQWKQSELVLAKIMRDIRQAEAFEQDLSRAATSRDKAIIHQTCESQFGNSRPSSVLSGLRTQQRKQTRDAEKIESRLIDVIRLVEKRIETLIIDGNNLCYEPVENAKGRFIGLTALKALVPHLCRTYKVSVIFDPGIRQRISMDDASLREIFPEAKVMVMRSKAKADEGLLAAAEFDKSAYIISNDRFADYPEHPAVLERRLLTHMVHPRSIQVQQLQLNVPYEV</sequence>
<evidence type="ECO:0000256" key="1">
    <source>
        <dbReference type="SAM" id="Coils"/>
    </source>
</evidence>
<evidence type="ECO:0000313" key="2">
    <source>
        <dbReference type="EMBL" id="MCK1788733.1"/>
    </source>
</evidence>
<accession>A0ABT0ESM8</accession>
<name>A0ABT0ESM8_9PSED</name>
<evidence type="ECO:0000313" key="3">
    <source>
        <dbReference type="Proteomes" id="UP001299876"/>
    </source>
</evidence>
<dbReference type="Proteomes" id="UP001299876">
    <property type="component" value="Unassembled WGS sequence"/>
</dbReference>
<proteinExistence type="predicted"/>
<organism evidence="2 3">
    <name type="scientific">Pseudomonas violetae</name>
    <dbReference type="NCBI Taxonomy" id="2915813"/>
    <lineage>
        <taxon>Bacteria</taxon>
        <taxon>Pseudomonadati</taxon>
        <taxon>Pseudomonadota</taxon>
        <taxon>Gammaproteobacteria</taxon>
        <taxon>Pseudomonadales</taxon>
        <taxon>Pseudomonadaceae</taxon>
        <taxon>Pseudomonas</taxon>
    </lineage>
</organism>